<dbReference type="InterPro" id="IPR013785">
    <property type="entry name" value="Aldolase_TIM"/>
</dbReference>
<organism evidence="14 15">
    <name type="scientific">Georgenia ruanii</name>
    <dbReference type="NCBI Taxonomy" id="348442"/>
    <lineage>
        <taxon>Bacteria</taxon>
        <taxon>Bacillati</taxon>
        <taxon>Actinomycetota</taxon>
        <taxon>Actinomycetes</taxon>
        <taxon>Micrococcales</taxon>
        <taxon>Bogoriellaceae</taxon>
        <taxon>Georgenia</taxon>
    </lineage>
</organism>
<comment type="similarity">
    <text evidence="10 11">Belongs to the thiamine-phosphate synthase family.</text>
</comment>
<dbReference type="HAMAP" id="MF_00097">
    <property type="entry name" value="TMP_synthase"/>
    <property type="match status" value="1"/>
</dbReference>
<evidence type="ECO:0000256" key="3">
    <source>
        <dbReference type="ARBA" id="ARBA00022679"/>
    </source>
</evidence>
<dbReference type="Pfam" id="PF02581">
    <property type="entry name" value="TMP-TENI"/>
    <property type="match status" value="1"/>
</dbReference>
<dbReference type="AlphaFoldDB" id="A0A7J9US90"/>
<protein>
    <recommendedName>
        <fullName evidence="10">Thiamine-phosphate synthase</fullName>
        <shortName evidence="10">TP synthase</shortName>
        <shortName evidence="10">TPS</shortName>
        <ecNumber evidence="10">2.5.1.3</ecNumber>
    </recommendedName>
    <alternativeName>
        <fullName evidence="10">Thiamine-phosphate pyrophosphorylase</fullName>
        <shortName evidence="10">TMP pyrophosphorylase</shortName>
        <shortName evidence="10">TMP-PPase</shortName>
    </alternativeName>
</protein>
<comment type="catalytic activity">
    <reaction evidence="7 10 11">
        <text>4-methyl-5-(2-phosphooxyethyl)-thiazole + 4-amino-2-methyl-5-(diphosphooxymethyl)pyrimidine + H(+) = thiamine phosphate + diphosphate</text>
        <dbReference type="Rhea" id="RHEA:22328"/>
        <dbReference type="ChEBI" id="CHEBI:15378"/>
        <dbReference type="ChEBI" id="CHEBI:33019"/>
        <dbReference type="ChEBI" id="CHEBI:37575"/>
        <dbReference type="ChEBI" id="CHEBI:57841"/>
        <dbReference type="ChEBI" id="CHEBI:58296"/>
        <dbReference type="EC" id="2.5.1.3"/>
    </reaction>
</comment>
<dbReference type="InterPro" id="IPR034291">
    <property type="entry name" value="TMP_synthase"/>
</dbReference>
<comment type="catalytic activity">
    <reaction evidence="9 10 11">
        <text>2-[(2R,5Z)-2-carboxy-4-methylthiazol-5(2H)-ylidene]ethyl phosphate + 4-amino-2-methyl-5-(diphosphooxymethyl)pyrimidine + 2 H(+) = thiamine phosphate + CO2 + diphosphate</text>
        <dbReference type="Rhea" id="RHEA:47844"/>
        <dbReference type="ChEBI" id="CHEBI:15378"/>
        <dbReference type="ChEBI" id="CHEBI:16526"/>
        <dbReference type="ChEBI" id="CHEBI:33019"/>
        <dbReference type="ChEBI" id="CHEBI:37575"/>
        <dbReference type="ChEBI" id="CHEBI:57841"/>
        <dbReference type="ChEBI" id="CHEBI:62899"/>
        <dbReference type="EC" id="2.5.1.3"/>
    </reaction>
</comment>
<evidence type="ECO:0000256" key="1">
    <source>
        <dbReference type="ARBA" id="ARBA00003814"/>
    </source>
</evidence>
<dbReference type="GO" id="GO:0004789">
    <property type="term" value="F:thiamine-phosphate diphosphorylase activity"/>
    <property type="evidence" value="ECO:0007669"/>
    <property type="project" value="UniProtKB-UniRule"/>
</dbReference>
<dbReference type="InterPro" id="IPR022998">
    <property type="entry name" value="ThiamineP_synth_TenI"/>
</dbReference>
<dbReference type="EMBL" id="WHPD01000199">
    <property type="protein sequence ID" value="MPV87213.1"/>
    <property type="molecule type" value="Genomic_DNA"/>
</dbReference>
<dbReference type="PANTHER" id="PTHR20857:SF15">
    <property type="entry name" value="THIAMINE-PHOSPHATE SYNTHASE"/>
    <property type="match status" value="1"/>
</dbReference>
<accession>A0A7J9US90</accession>
<comment type="cofactor">
    <cofactor evidence="10">
        <name>Mg(2+)</name>
        <dbReference type="ChEBI" id="CHEBI:18420"/>
    </cofactor>
    <text evidence="10">Binds 1 Mg(2+) ion per subunit.</text>
</comment>
<gene>
    <name evidence="10 14" type="primary">thiE</name>
    <name evidence="14" type="ORF">GB882_00920</name>
</gene>
<name>A0A7J9US90_9MICO</name>
<keyword evidence="3 10" id="KW-0808">Transferase</keyword>
<evidence type="ECO:0000256" key="2">
    <source>
        <dbReference type="ARBA" id="ARBA00005165"/>
    </source>
</evidence>
<comment type="caution">
    <text evidence="10">Lacks conserved residue(s) required for the propagation of feature annotation.</text>
</comment>
<feature type="binding site" evidence="10">
    <location>
        <position position="103"/>
    </location>
    <ligand>
        <name>Mg(2+)</name>
        <dbReference type="ChEBI" id="CHEBI:18420"/>
    </ligand>
</feature>
<feature type="binding site" evidence="10">
    <location>
        <position position="182"/>
    </location>
    <ligand>
        <name>2-[(2R,5Z)-2-carboxy-4-methylthiazol-5(2H)-ylidene]ethyl phosphate</name>
        <dbReference type="ChEBI" id="CHEBI:62899"/>
    </ligand>
</feature>
<dbReference type="GO" id="GO:0005737">
    <property type="term" value="C:cytoplasm"/>
    <property type="evidence" value="ECO:0007669"/>
    <property type="project" value="TreeGrafter"/>
</dbReference>
<evidence type="ECO:0000256" key="9">
    <source>
        <dbReference type="ARBA" id="ARBA00047883"/>
    </source>
</evidence>
<evidence type="ECO:0000256" key="10">
    <source>
        <dbReference type="HAMAP-Rule" id="MF_00097"/>
    </source>
</evidence>
<evidence type="ECO:0000313" key="15">
    <source>
        <dbReference type="Proteomes" id="UP000429644"/>
    </source>
</evidence>
<dbReference type="CDD" id="cd00564">
    <property type="entry name" value="TMP_TenI"/>
    <property type="match status" value="1"/>
</dbReference>
<keyword evidence="4 10" id="KW-0479">Metal-binding</keyword>
<comment type="pathway">
    <text evidence="2 10 12">Cofactor biosynthesis; thiamine diphosphate biosynthesis; thiamine phosphate from 4-amino-2-methyl-5-diphosphomethylpyrimidine and 4-methyl-5-(2-phosphoethyl)-thiazole: step 1/1.</text>
</comment>
<proteinExistence type="inferred from homology"/>
<feature type="binding site" evidence="10">
    <location>
        <begin position="202"/>
        <end position="203"/>
    </location>
    <ligand>
        <name>2-[(2R,5Z)-2-carboxy-4-methylthiazol-5(2H)-ylidene]ethyl phosphate</name>
        <dbReference type="ChEBI" id="CHEBI:62899"/>
    </ligand>
</feature>
<dbReference type="Gene3D" id="3.20.20.70">
    <property type="entry name" value="Aldolase class I"/>
    <property type="match status" value="1"/>
</dbReference>
<dbReference type="InterPro" id="IPR036206">
    <property type="entry name" value="ThiamineP_synth_sf"/>
</dbReference>
<feature type="binding site" evidence="10">
    <location>
        <position position="122"/>
    </location>
    <ligand>
        <name>4-amino-2-methyl-5-(diphosphooxymethyl)pyrimidine</name>
        <dbReference type="ChEBI" id="CHEBI:57841"/>
    </ligand>
</feature>
<dbReference type="PANTHER" id="PTHR20857">
    <property type="entry name" value="THIAMINE-PHOSPHATE PYROPHOSPHORYLASE"/>
    <property type="match status" value="1"/>
</dbReference>
<dbReference type="SUPFAM" id="SSF51391">
    <property type="entry name" value="Thiamin phosphate synthase"/>
    <property type="match status" value="1"/>
</dbReference>
<dbReference type="GO" id="GO:0000287">
    <property type="term" value="F:magnesium ion binding"/>
    <property type="evidence" value="ECO:0007669"/>
    <property type="project" value="UniProtKB-UniRule"/>
</dbReference>
<comment type="function">
    <text evidence="1 10">Condenses 4-methyl-5-(beta-hydroxyethyl)thiazole monophosphate (THZ-P) and 2-methyl-4-amino-5-hydroxymethyl pyrimidine pyrophosphate (HMP-PP) to form thiamine monophosphate (TMP).</text>
</comment>
<keyword evidence="6 10" id="KW-0784">Thiamine biosynthesis</keyword>
<dbReference type="EC" id="2.5.1.3" evidence="10"/>
<dbReference type="GO" id="GO:0009229">
    <property type="term" value="P:thiamine diphosphate biosynthetic process"/>
    <property type="evidence" value="ECO:0007669"/>
    <property type="project" value="UniProtKB-UniRule"/>
</dbReference>
<feature type="binding site" evidence="10">
    <location>
        <position position="154"/>
    </location>
    <ligand>
        <name>4-amino-2-methyl-5-(diphosphooxymethyl)pyrimidine</name>
        <dbReference type="ChEBI" id="CHEBI:57841"/>
    </ligand>
</feature>
<evidence type="ECO:0000256" key="6">
    <source>
        <dbReference type="ARBA" id="ARBA00022977"/>
    </source>
</evidence>
<evidence type="ECO:0000256" key="12">
    <source>
        <dbReference type="RuleBase" id="RU004253"/>
    </source>
</evidence>
<dbReference type="Proteomes" id="UP000429644">
    <property type="component" value="Unassembled WGS sequence"/>
</dbReference>
<evidence type="ECO:0000256" key="4">
    <source>
        <dbReference type="ARBA" id="ARBA00022723"/>
    </source>
</evidence>
<feature type="domain" description="Thiamine phosphate synthase/TenI" evidence="13">
    <location>
        <begin position="21"/>
        <end position="205"/>
    </location>
</feature>
<dbReference type="NCBIfam" id="TIGR00693">
    <property type="entry name" value="thiE"/>
    <property type="match status" value="1"/>
</dbReference>
<comment type="caution">
    <text evidence="14">The sequence shown here is derived from an EMBL/GenBank/DDBJ whole genome shotgun (WGS) entry which is preliminary data.</text>
</comment>
<evidence type="ECO:0000259" key="13">
    <source>
        <dbReference type="Pfam" id="PF02581"/>
    </source>
</evidence>
<dbReference type="GO" id="GO:0009228">
    <property type="term" value="P:thiamine biosynthetic process"/>
    <property type="evidence" value="ECO:0007669"/>
    <property type="project" value="UniProtKB-KW"/>
</dbReference>
<keyword evidence="5 10" id="KW-0460">Magnesium</keyword>
<sequence length="226" mass="22738">MATTGAGGRARARRPRLDLSLYLVTDTALCADAGVPATVAVAVAAGVTAVQVRDPGATDAELVALGREVRAVLAGTGVPLLVNDRPDLVEAVGADGAHVGQGDMDIREARALLGEERYLGLSVQEPAHVRVAAAHGAGVLDYLGVGPVWATATKPDHAPPGGVGELRRISAASPWPCVAIGGITAERAGLLRRSGAAGIAVVSAICGQQDVAAATAAIRRAWEEGA</sequence>
<evidence type="ECO:0000256" key="8">
    <source>
        <dbReference type="ARBA" id="ARBA00047851"/>
    </source>
</evidence>
<evidence type="ECO:0000256" key="11">
    <source>
        <dbReference type="RuleBase" id="RU003826"/>
    </source>
</evidence>
<reference evidence="14 15" key="1">
    <citation type="submission" date="2019-10" db="EMBL/GenBank/DDBJ databases">
        <title>Georgenia wutianyii sp. nov. and Georgenia yuyongxinii sp. nov. isolated from plateau pika (Ochotona curzoniae) in the Qinghai-Tibet plateau of China.</title>
        <authorList>
            <person name="Tian Z."/>
        </authorList>
    </citation>
    <scope>NUCLEOTIDE SEQUENCE [LARGE SCALE GENOMIC DNA]</scope>
    <source>
        <strain evidence="14 15">JCM 15130</strain>
    </source>
</reference>
<dbReference type="OrthoDB" id="3243336at2"/>
<feature type="binding site" evidence="10">
    <location>
        <position position="83"/>
    </location>
    <ligand>
        <name>4-amino-2-methyl-5-(diphosphooxymethyl)pyrimidine</name>
        <dbReference type="ChEBI" id="CHEBI:57841"/>
    </ligand>
</feature>
<dbReference type="RefSeq" id="WP_152229770.1">
    <property type="nucleotide sequence ID" value="NZ_BAAAOT010000001.1"/>
</dbReference>
<comment type="catalytic activity">
    <reaction evidence="8 10 11">
        <text>2-(2-carboxy-4-methylthiazol-5-yl)ethyl phosphate + 4-amino-2-methyl-5-(diphosphooxymethyl)pyrimidine + 2 H(+) = thiamine phosphate + CO2 + diphosphate</text>
        <dbReference type="Rhea" id="RHEA:47848"/>
        <dbReference type="ChEBI" id="CHEBI:15378"/>
        <dbReference type="ChEBI" id="CHEBI:16526"/>
        <dbReference type="ChEBI" id="CHEBI:33019"/>
        <dbReference type="ChEBI" id="CHEBI:37575"/>
        <dbReference type="ChEBI" id="CHEBI:57841"/>
        <dbReference type="ChEBI" id="CHEBI:62890"/>
        <dbReference type="EC" id="2.5.1.3"/>
    </reaction>
</comment>
<evidence type="ECO:0000256" key="7">
    <source>
        <dbReference type="ARBA" id="ARBA00047334"/>
    </source>
</evidence>
<evidence type="ECO:0000313" key="14">
    <source>
        <dbReference type="EMBL" id="MPV87213.1"/>
    </source>
</evidence>
<keyword evidence="15" id="KW-1185">Reference proteome</keyword>
<dbReference type="UniPathway" id="UPA00060">
    <property type="reaction ID" value="UER00141"/>
</dbReference>
<feature type="binding site" evidence="10">
    <location>
        <begin position="151"/>
        <end position="153"/>
    </location>
    <ligand>
        <name>2-[(2R,5Z)-2-carboxy-4-methylthiazol-5(2H)-ylidene]ethyl phosphate</name>
        <dbReference type="ChEBI" id="CHEBI:62899"/>
    </ligand>
</feature>
<evidence type="ECO:0000256" key="5">
    <source>
        <dbReference type="ARBA" id="ARBA00022842"/>
    </source>
</evidence>
<feature type="binding site" evidence="10">
    <location>
        <position position="84"/>
    </location>
    <ligand>
        <name>Mg(2+)</name>
        <dbReference type="ChEBI" id="CHEBI:18420"/>
    </ligand>
</feature>